<dbReference type="AlphaFoldDB" id="A0A0G4ITA8"/>
<dbReference type="OrthoDB" id="185373at2759"/>
<dbReference type="EMBL" id="CDSF01000085">
    <property type="protein sequence ID" value="CEO98500.1"/>
    <property type="molecule type" value="Genomic_DNA"/>
</dbReference>
<evidence type="ECO:0000313" key="6">
    <source>
        <dbReference type="Proteomes" id="UP000039324"/>
    </source>
</evidence>
<dbReference type="Pfam" id="PF01535">
    <property type="entry name" value="PPR"/>
    <property type="match status" value="1"/>
</dbReference>
<evidence type="ECO:0000259" key="3">
    <source>
        <dbReference type="Pfam" id="PF14432"/>
    </source>
</evidence>
<evidence type="ECO:0000259" key="4">
    <source>
        <dbReference type="Pfam" id="PF23276"/>
    </source>
</evidence>
<dbReference type="OMA" id="RLNEAWD"/>
<feature type="repeat" description="PPR" evidence="2">
    <location>
        <begin position="308"/>
        <end position="342"/>
    </location>
</feature>
<feature type="domain" description="Pentatricopeptide repeat-containing protein-mitochondrial" evidence="4">
    <location>
        <begin position="169"/>
        <end position="263"/>
    </location>
</feature>
<feature type="repeat" description="PPR" evidence="2">
    <location>
        <begin position="202"/>
        <end position="236"/>
    </location>
</feature>
<dbReference type="Proteomes" id="UP000039324">
    <property type="component" value="Unassembled WGS sequence"/>
</dbReference>
<feature type="non-terminal residue" evidence="5">
    <location>
        <position position="1"/>
    </location>
</feature>
<dbReference type="PANTHER" id="PTHR47447:SF17">
    <property type="entry name" value="OS12G0638900 PROTEIN"/>
    <property type="match status" value="1"/>
</dbReference>
<dbReference type="PROSITE" id="PS51375">
    <property type="entry name" value="PPR"/>
    <property type="match status" value="3"/>
</dbReference>
<dbReference type="PANTHER" id="PTHR47447">
    <property type="entry name" value="OS03G0856100 PROTEIN"/>
    <property type="match status" value="1"/>
</dbReference>
<name>A0A0G4ITA8_PLABS</name>
<dbReference type="InterPro" id="IPR002885">
    <property type="entry name" value="PPR_rpt"/>
</dbReference>
<dbReference type="Pfam" id="PF14432">
    <property type="entry name" value="DYW_deaminase"/>
    <property type="match status" value="1"/>
</dbReference>
<dbReference type="InterPro" id="IPR011990">
    <property type="entry name" value="TPR-like_helical_dom_sf"/>
</dbReference>
<dbReference type="GO" id="GO:0008270">
    <property type="term" value="F:zinc ion binding"/>
    <property type="evidence" value="ECO:0007669"/>
    <property type="project" value="InterPro"/>
</dbReference>
<dbReference type="Pfam" id="PF23276">
    <property type="entry name" value="TPR_24"/>
    <property type="match status" value="1"/>
</dbReference>
<dbReference type="NCBIfam" id="TIGR00756">
    <property type="entry name" value="PPR"/>
    <property type="match status" value="2"/>
</dbReference>
<organism evidence="5 6">
    <name type="scientific">Plasmodiophora brassicae</name>
    <name type="common">Clubroot disease agent</name>
    <dbReference type="NCBI Taxonomy" id="37360"/>
    <lineage>
        <taxon>Eukaryota</taxon>
        <taxon>Sar</taxon>
        <taxon>Rhizaria</taxon>
        <taxon>Endomyxa</taxon>
        <taxon>Phytomyxea</taxon>
        <taxon>Plasmodiophorida</taxon>
        <taxon>Plasmodiophoridae</taxon>
        <taxon>Plasmodiophora</taxon>
    </lineage>
</organism>
<evidence type="ECO:0000256" key="2">
    <source>
        <dbReference type="PROSITE-ProRule" id="PRU00708"/>
    </source>
</evidence>
<protein>
    <submittedName>
        <fullName evidence="5">Uncharacterized protein</fullName>
    </submittedName>
</protein>
<feature type="domain" description="DYW" evidence="3">
    <location>
        <begin position="527"/>
        <end position="621"/>
    </location>
</feature>
<dbReference type="InterPro" id="IPR057027">
    <property type="entry name" value="TPR_mt"/>
</dbReference>
<proteinExistence type="predicted"/>
<feature type="repeat" description="PPR" evidence="2">
    <location>
        <begin position="343"/>
        <end position="377"/>
    </location>
</feature>
<dbReference type="Gene3D" id="1.25.40.10">
    <property type="entry name" value="Tetratricopeptide repeat domain"/>
    <property type="match status" value="4"/>
</dbReference>
<gene>
    <name evidence="5" type="ORF">PBRA_006614</name>
</gene>
<evidence type="ECO:0000313" key="5">
    <source>
        <dbReference type="EMBL" id="CEO98500.1"/>
    </source>
</evidence>
<evidence type="ECO:0000256" key="1">
    <source>
        <dbReference type="ARBA" id="ARBA00022737"/>
    </source>
</evidence>
<dbReference type="InterPro" id="IPR032867">
    <property type="entry name" value="DYW_dom"/>
</dbReference>
<reference evidence="5 6" key="1">
    <citation type="submission" date="2015-02" db="EMBL/GenBank/DDBJ databases">
        <authorList>
            <person name="Chooi Y.-H."/>
        </authorList>
    </citation>
    <scope>NUCLEOTIDE SEQUENCE [LARGE SCALE GENOMIC DNA]</scope>
    <source>
        <strain evidence="5">E3</strain>
    </source>
</reference>
<keyword evidence="1" id="KW-0677">Repeat</keyword>
<sequence length="621" mass="68614">AETDPHHAWVVFRRVLDERIDADFRFYTTMMAFCKRYDPGGAVDVMRAAEARGIYISDAMFCSFLAACQSAEPVLLDDALDAYARCGPRTYNVIFGIANICRVAKRPASALFLVADIADNDLVAIDTKLLSIFAACCAEAMFSRQSADTAERLFDLLRLKRLCPPADQRPFSNLIKPLLAQERIDAAMRALDAIDTTGMQPSAFLYTKILSVLAKLDRISDALDLVRKMVARGLPVDTPVLSLLVAACGRASDLAAVQVLYEHATNLPNDVLRNDFVVSAFVSAFAHCSDLHAAENVFRRRCLVSTPGVTPFNAMIAAYSHHGMLANARQTYDKLKRAGLEPTPPTLASLLAGCSHVGDLDQANAIVDEFQRRGSFPVDGAHMTCLIDLHGRVGNLDEAERIATETAGDDIIAWLTLLSACRKHDDVVRAERAFARIQAIPNASQRHVASAYSLMAVIYGSARRNDDSVRLREEMHRLGLSKTPAKTSLYLPTSGLVAFVSEDEKYFKDAALKEKHAELVRHLDVHGYAPDTSQLVASRFSSAQEARRSLSLHSEVLAIAYGLLHLAAHEPIRLTKNLRVCPDCHETSKRISALYKRDIFTRDASRHHFFRNGQCSCGDYW</sequence>
<accession>A0A0G4ITA8</accession>
<dbReference type="STRING" id="37360.A0A0G4ITA8"/>
<keyword evidence="6" id="KW-1185">Reference proteome</keyword>